<proteinExistence type="predicted"/>
<sequence length="273" mass="29967">MSLVSVSNPQLAPDTDSSVHELLVLWQHPDTRRIHPIGRFCFDGTEYTFDYTQHAGNIANFRPLPGLPLVPDTYRASRMPTLFRQRTMSSHRPDFASAMADLGISPDMATPWEQIVHSGGRRAGDTLQFMQMPAIRAGRLHARFLTNGIRHVPVGGAINLDGTPHRVSSEEHERVLSSLIVGQSVEILPERNNPEDENSMVVTSQGVPLGWAPRVLSEGLRALGVTEGSGRTTVVRTAGPTAPPHVRLVIDVEADAPIGFSFDRAGDWDPYRA</sequence>
<organism evidence="1 2">
    <name type="scientific">Brachybacterium tyrofermentans</name>
    <dbReference type="NCBI Taxonomy" id="47848"/>
    <lineage>
        <taxon>Bacteria</taxon>
        <taxon>Bacillati</taxon>
        <taxon>Actinomycetota</taxon>
        <taxon>Actinomycetes</taxon>
        <taxon>Micrococcales</taxon>
        <taxon>Dermabacteraceae</taxon>
        <taxon>Brachybacterium</taxon>
    </lineage>
</organism>
<dbReference type="RefSeq" id="WP_193119618.1">
    <property type="nucleotide sequence ID" value="NZ_BAAAIR010000047.1"/>
</dbReference>
<evidence type="ECO:0008006" key="3">
    <source>
        <dbReference type="Google" id="ProtNLM"/>
    </source>
</evidence>
<protein>
    <recommendedName>
        <fullName evidence="3">HIRAN domain-containing protein</fullName>
    </recommendedName>
</protein>
<name>A0ABW0FCI9_9MICO</name>
<dbReference type="Proteomes" id="UP001595937">
    <property type="component" value="Unassembled WGS sequence"/>
</dbReference>
<gene>
    <name evidence="1" type="ORF">ACFPK8_06300</name>
</gene>
<evidence type="ECO:0000313" key="1">
    <source>
        <dbReference type="EMBL" id="MFC5297117.1"/>
    </source>
</evidence>
<keyword evidence="2" id="KW-1185">Reference proteome</keyword>
<dbReference type="EMBL" id="JBHSLN010000019">
    <property type="protein sequence ID" value="MFC5297117.1"/>
    <property type="molecule type" value="Genomic_DNA"/>
</dbReference>
<dbReference type="GeneID" id="303298671"/>
<comment type="caution">
    <text evidence="1">The sequence shown here is derived from an EMBL/GenBank/DDBJ whole genome shotgun (WGS) entry which is preliminary data.</text>
</comment>
<accession>A0ABW0FCI9</accession>
<reference evidence="2" key="1">
    <citation type="journal article" date="2019" name="Int. J. Syst. Evol. Microbiol.">
        <title>The Global Catalogue of Microorganisms (GCM) 10K type strain sequencing project: providing services to taxonomists for standard genome sequencing and annotation.</title>
        <authorList>
            <consortium name="The Broad Institute Genomics Platform"/>
            <consortium name="The Broad Institute Genome Sequencing Center for Infectious Disease"/>
            <person name="Wu L."/>
            <person name="Ma J."/>
        </authorList>
    </citation>
    <scope>NUCLEOTIDE SEQUENCE [LARGE SCALE GENOMIC DNA]</scope>
    <source>
        <strain evidence="2">CGMCC 1.16455</strain>
    </source>
</reference>
<evidence type="ECO:0000313" key="2">
    <source>
        <dbReference type="Proteomes" id="UP001595937"/>
    </source>
</evidence>